<dbReference type="Gene3D" id="3.40.630.30">
    <property type="match status" value="1"/>
</dbReference>
<dbReference type="InterPro" id="IPR016181">
    <property type="entry name" value="Acyl_CoA_acyltransferase"/>
</dbReference>
<dbReference type="EMBL" id="JAMZFT010000001">
    <property type="protein sequence ID" value="MCP1335247.1"/>
    <property type="molecule type" value="Genomic_DNA"/>
</dbReference>
<organism evidence="1 2">
    <name type="scientific">Futiania mangrovi</name>
    <dbReference type="NCBI Taxonomy" id="2959716"/>
    <lineage>
        <taxon>Bacteria</taxon>
        <taxon>Pseudomonadati</taxon>
        <taxon>Pseudomonadota</taxon>
        <taxon>Alphaproteobacteria</taxon>
        <taxon>Futianiales</taxon>
        <taxon>Futianiaceae</taxon>
        <taxon>Futiania</taxon>
    </lineage>
</organism>
<evidence type="ECO:0000313" key="2">
    <source>
        <dbReference type="Proteomes" id="UP001055804"/>
    </source>
</evidence>
<accession>A0A9J6PF52</accession>
<keyword evidence="2" id="KW-1185">Reference proteome</keyword>
<gene>
    <name evidence="1" type="ORF">NJQ99_02390</name>
</gene>
<dbReference type="Pfam" id="PF04339">
    <property type="entry name" value="FemAB_like"/>
    <property type="match status" value="1"/>
</dbReference>
<comment type="caution">
    <text evidence="1">The sequence shown here is derived from an EMBL/GenBank/DDBJ whole genome shotgun (WGS) entry which is preliminary data.</text>
</comment>
<dbReference type="PANTHER" id="PTHR47017">
    <property type="entry name" value="ACYL-COA"/>
    <property type="match status" value="1"/>
</dbReference>
<reference evidence="1" key="1">
    <citation type="submission" date="2022-06" db="EMBL/GenBank/DDBJ databases">
        <title>Isolation and Genomics of Futiania mangrovii gen. nov., sp. nov., a Rare and Metabolically-versatile member in the Class Alphaproteobacteria.</title>
        <authorList>
            <person name="Liu L."/>
            <person name="Huang W.-C."/>
            <person name="Pan J."/>
            <person name="Li J."/>
            <person name="Huang Y."/>
            <person name="Du H."/>
            <person name="Liu Y."/>
            <person name="Li M."/>
        </authorList>
    </citation>
    <scope>NUCLEOTIDE SEQUENCE</scope>
    <source>
        <strain evidence="1">FT118</strain>
    </source>
</reference>
<dbReference type="RefSeq" id="WP_269331196.1">
    <property type="nucleotide sequence ID" value="NZ_JAMZFT010000001.1"/>
</dbReference>
<sequence>MSEEFVARIVHGIADFPAETWDRCAGAGNPFVAHAFLGALEASGSATEETGWAPHHVMVEDESGTVQGVMPMYLKPHSYGEYVFDWGWADAFERAGGRYYPKLQVSVPFTPATGPRLLAAPDADGAREALAHAAIAAAEQNAISSVHWTFLPQAEQALLARLGALTRQDRQYHWFNRGYRDFDDFLDALRSSKRKQIRKERARALQGGVEVVALTGADIREEHWEAFFAGYLETGARKWGRPYLTRAFFSLVGEAMADRILLVMCRRAGRWIGGALNFIGADALYGRNWGAVEDHEFLHFEACYYQAIEAAIARGLARVEAGAQGEHKIARGYEPVLTRSAHVITHTGLRDAVARYLARERPAVAAEAEMLARLTPYRRGGDPRA</sequence>
<dbReference type="PANTHER" id="PTHR47017:SF1">
    <property type="entry name" value="ACYL-COA"/>
    <property type="match status" value="1"/>
</dbReference>
<dbReference type="Proteomes" id="UP001055804">
    <property type="component" value="Unassembled WGS sequence"/>
</dbReference>
<name>A0A9J6PF52_9PROT</name>
<protein>
    <submittedName>
        <fullName evidence="1">GNAT family N-acetyltransferase</fullName>
    </submittedName>
</protein>
<evidence type="ECO:0000313" key="1">
    <source>
        <dbReference type="EMBL" id="MCP1335247.1"/>
    </source>
</evidence>
<dbReference type="SUPFAM" id="SSF55729">
    <property type="entry name" value="Acyl-CoA N-acyltransferases (Nat)"/>
    <property type="match status" value="1"/>
</dbReference>
<dbReference type="AlphaFoldDB" id="A0A9J6PF52"/>
<dbReference type="InterPro" id="IPR007434">
    <property type="entry name" value="FemAB-like"/>
</dbReference>
<proteinExistence type="predicted"/>